<dbReference type="GO" id="GO:0003723">
    <property type="term" value="F:RNA binding"/>
    <property type="evidence" value="ECO:0007669"/>
    <property type="project" value="UniProtKB-UniRule"/>
</dbReference>
<dbReference type="VEuPathDB" id="MicrosporidiaDB:NAPIS_ORF01599"/>
<reference evidence="5 6" key="1">
    <citation type="journal article" date="2013" name="BMC Genomics">
        <title>Genome sequencing and comparative genomics of honey bee microsporidia, Nosema apis reveal novel insights into host-parasite interactions.</title>
        <authorList>
            <person name="Chen Yp."/>
            <person name="Pettis J.S."/>
            <person name="Zhao Y."/>
            <person name="Liu X."/>
            <person name="Tallon L.J."/>
            <person name="Sadzewicz L.D."/>
            <person name="Li R."/>
            <person name="Zheng H."/>
            <person name="Huang S."/>
            <person name="Zhang X."/>
            <person name="Hamilton M.C."/>
            <person name="Pernal S.F."/>
            <person name="Melathopoulos A.P."/>
            <person name="Yan X."/>
            <person name="Evans J.D."/>
        </authorList>
    </citation>
    <scope>NUCLEOTIDE SEQUENCE [LARGE SCALE GENOMIC DNA]</scope>
    <source>
        <strain evidence="5 6">BRL 01</strain>
    </source>
</reference>
<dbReference type="EMBL" id="KE647232">
    <property type="protein sequence ID" value="EQB60814.1"/>
    <property type="molecule type" value="Genomic_DNA"/>
</dbReference>
<dbReference type="InterPro" id="IPR000504">
    <property type="entry name" value="RRM_dom"/>
</dbReference>
<keyword evidence="1" id="KW-0677">Repeat</keyword>
<evidence type="ECO:0000313" key="6">
    <source>
        <dbReference type="Proteomes" id="UP000053780"/>
    </source>
</evidence>
<dbReference type="Gene3D" id="3.30.70.330">
    <property type="match status" value="4"/>
</dbReference>
<organism evidence="5 6">
    <name type="scientific">Vairimorpha apis BRL 01</name>
    <dbReference type="NCBI Taxonomy" id="1037528"/>
    <lineage>
        <taxon>Eukaryota</taxon>
        <taxon>Fungi</taxon>
        <taxon>Fungi incertae sedis</taxon>
        <taxon>Microsporidia</taxon>
        <taxon>Nosematidae</taxon>
        <taxon>Vairimorpha</taxon>
    </lineage>
</organism>
<protein>
    <submittedName>
        <fullName evidence="5">Poly-binding protein</fullName>
    </submittedName>
</protein>
<evidence type="ECO:0000313" key="5">
    <source>
        <dbReference type="EMBL" id="EQB60814.1"/>
    </source>
</evidence>
<evidence type="ECO:0000256" key="3">
    <source>
        <dbReference type="PROSITE-ProRule" id="PRU00176"/>
    </source>
</evidence>
<dbReference type="HOGENOM" id="CLU_012062_22_6_1"/>
<keyword evidence="2 3" id="KW-0694">RNA-binding</keyword>
<keyword evidence="6" id="KW-1185">Reference proteome</keyword>
<feature type="domain" description="RRM" evidence="4">
    <location>
        <begin position="98"/>
        <end position="175"/>
    </location>
</feature>
<feature type="domain" description="RRM" evidence="4">
    <location>
        <begin position="198"/>
        <end position="286"/>
    </location>
</feature>
<name>T0L8E8_9MICR</name>
<dbReference type="Proteomes" id="UP000053780">
    <property type="component" value="Unassembled WGS sequence"/>
</dbReference>
<feature type="domain" description="RRM" evidence="4">
    <location>
        <begin position="14"/>
        <end position="90"/>
    </location>
</feature>
<dbReference type="Pfam" id="PF00076">
    <property type="entry name" value="RRM_1"/>
    <property type="match status" value="4"/>
</dbReference>
<evidence type="ECO:0000256" key="1">
    <source>
        <dbReference type="ARBA" id="ARBA00022737"/>
    </source>
</evidence>
<dbReference type="OrthoDB" id="19742at2759"/>
<sequence length="510" mass="58794">MDQNELNNSQNLVSTIYVGDLSSKTLESDLFRIFSSIGEISKIKLKKRNEPLSSFAFVTFVKEEDSSRAVKEYNNFKLNNKVMRVTRCIDNKGKKEEANLIVKNLPSSFTNENLFNSFSMFGKIISAKIATYADGKLKNYGFVQFEKKKSAKLAIKHCDGGQLDDKIIQVEIFDKEKRKRQEELTKNEVPKKIELKFTNCFIKNFPVSMTEEKLEQILSKFGTVTSLYFPYKEGTSISKGIAFANFDTQENALKAIEELHDKHIFSKEEYEGCLNPEPFYIQKAQKKEEREEQLKKSIEQLTLEGQSVKRNLYVTNIPDFVEKNDIIDIFSEFGTIVSVCVGNDTLHEKRKYAYICYKLSSEALIAIEKGNEIFIDGNKINVTYFKNKAERTKEKIMSGGNIIPTVSYITNSPRKMIPNSSLSYDILSDYSGQENNPNYSYRLHDLVKKSANTFRHQWKYLNVYTVDEFADKITSCLSMRSKPEIEEMENFSTVLNSNIETYIEESKKIN</sequence>
<dbReference type="CDD" id="cd00590">
    <property type="entry name" value="RRM_SF"/>
    <property type="match status" value="1"/>
</dbReference>
<accession>T0L8E8</accession>
<evidence type="ECO:0000256" key="2">
    <source>
        <dbReference type="ARBA" id="ARBA00022884"/>
    </source>
</evidence>
<dbReference type="PANTHER" id="PTHR24012">
    <property type="entry name" value="RNA BINDING PROTEIN"/>
    <property type="match status" value="1"/>
</dbReference>
<dbReference type="AlphaFoldDB" id="T0L8E8"/>
<feature type="domain" description="RRM" evidence="4">
    <location>
        <begin position="310"/>
        <end position="387"/>
    </location>
</feature>
<dbReference type="SUPFAM" id="SSF54928">
    <property type="entry name" value="RNA-binding domain, RBD"/>
    <property type="match status" value="3"/>
</dbReference>
<dbReference type="InterPro" id="IPR035979">
    <property type="entry name" value="RBD_domain_sf"/>
</dbReference>
<dbReference type="SMART" id="SM00360">
    <property type="entry name" value="RRM"/>
    <property type="match status" value="4"/>
</dbReference>
<proteinExistence type="predicted"/>
<dbReference type="InterPro" id="IPR012677">
    <property type="entry name" value="Nucleotide-bd_a/b_plait_sf"/>
</dbReference>
<evidence type="ECO:0000259" key="4">
    <source>
        <dbReference type="PROSITE" id="PS50102"/>
    </source>
</evidence>
<gene>
    <name evidence="5" type="ORF">NAPIS_ORF01599</name>
</gene>
<dbReference type="PROSITE" id="PS50102">
    <property type="entry name" value="RRM"/>
    <property type="match status" value="4"/>
</dbReference>